<dbReference type="AlphaFoldDB" id="A0A0J1FQ66"/>
<dbReference type="STRING" id="476652.DEAC_c22650"/>
<accession>A0A0J1FQ66</accession>
<dbReference type="EMBL" id="LDZY01000007">
    <property type="protein sequence ID" value="KLU65635.1"/>
    <property type="molecule type" value="Genomic_DNA"/>
</dbReference>
<organism evidence="2 3">
    <name type="scientific">Desulfosporosinus acididurans</name>
    <dbReference type="NCBI Taxonomy" id="476652"/>
    <lineage>
        <taxon>Bacteria</taxon>
        <taxon>Bacillati</taxon>
        <taxon>Bacillota</taxon>
        <taxon>Clostridia</taxon>
        <taxon>Eubacteriales</taxon>
        <taxon>Desulfitobacteriaceae</taxon>
        <taxon>Desulfosporosinus</taxon>
    </lineage>
</organism>
<dbReference type="Pfam" id="PF14345">
    <property type="entry name" value="GDYXXLXY"/>
    <property type="match status" value="1"/>
</dbReference>
<keyword evidence="1" id="KW-0732">Signal</keyword>
<evidence type="ECO:0000256" key="1">
    <source>
        <dbReference type="SAM" id="SignalP"/>
    </source>
</evidence>
<evidence type="ECO:0008006" key="4">
    <source>
        <dbReference type="Google" id="ProtNLM"/>
    </source>
</evidence>
<evidence type="ECO:0000313" key="2">
    <source>
        <dbReference type="EMBL" id="KLU65635.1"/>
    </source>
</evidence>
<keyword evidence="3" id="KW-1185">Reference proteome</keyword>
<proteinExistence type="predicted"/>
<dbReference type="RefSeq" id="WP_047810134.1">
    <property type="nucleotide sequence ID" value="NZ_LDZY01000007.1"/>
</dbReference>
<feature type="signal peptide" evidence="1">
    <location>
        <begin position="1"/>
        <end position="19"/>
    </location>
</feature>
<gene>
    <name evidence="2" type="ORF">DEAC_c22650</name>
</gene>
<evidence type="ECO:0000313" key="3">
    <source>
        <dbReference type="Proteomes" id="UP000036356"/>
    </source>
</evidence>
<dbReference type="InterPro" id="IPR025833">
    <property type="entry name" value="GDYXXLXY"/>
</dbReference>
<comment type="caution">
    <text evidence="2">The sequence shown here is derived from an EMBL/GenBank/DDBJ whole genome shotgun (WGS) entry which is preliminary data.</text>
</comment>
<sequence length="168" mass="18538">MTKKRTFLLAAAIPLLILAAMTIRPEATVVLGKEILLQTKAVDPTDLFRGDYVSINLAISEIPESMAPHALMNLRKKTLYVSLKPAGKFYEVERVSETKPKEGLYLAGKIRNDVYTPSGTFYVDYSLDKYFVEQGSGKDLQQRSYQGGLIGRVKVFGGYGVLVGLTPS</sequence>
<feature type="chain" id="PRO_5039275747" description="GDYXXLXY protein" evidence="1">
    <location>
        <begin position="20"/>
        <end position="168"/>
    </location>
</feature>
<name>A0A0J1FQ66_9FIRM</name>
<dbReference type="PATRIC" id="fig|476652.3.peg.2347"/>
<reference evidence="2 3" key="1">
    <citation type="submission" date="2015-06" db="EMBL/GenBank/DDBJ databases">
        <title>Draft genome of the moderately acidophilic sulfate reducer Candidatus Desulfosporosinus acididurans strain M1.</title>
        <authorList>
            <person name="Poehlein A."/>
            <person name="Petzsch P."/>
            <person name="Johnson B.D."/>
            <person name="Schloemann M."/>
            <person name="Daniel R."/>
            <person name="Muehling M."/>
        </authorList>
    </citation>
    <scope>NUCLEOTIDE SEQUENCE [LARGE SCALE GENOMIC DNA]</scope>
    <source>
        <strain evidence="2 3">M1</strain>
    </source>
</reference>
<dbReference type="Proteomes" id="UP000036356">
    <property type="component" value="Unassembled WGS sequence"/>
</dbReference>
<protein>
    <recommendedName>
        <fullName evidence="4">GDYXXLXY protein</fullName>
    </recommendedName>
</protein>